<keyword evidence="9" id="KW-1185">Reference proteome</keyword>
<dbReference type="GO" id="GO:0004888">
    <property type="term" value="F:transmembrane signaling receptor activity"/>
    <property type="evidence" value="ECO:0007669"/>
    <property type="project" value="InterPro"/>
</dbReference>
<keyword evidence="5" id="KW-1133">Transmembrane helix</keyword>
<dbReference type="PANTHER" id="PTHR32089:SF112">
    <property type="entry name" value="LYSOZYME-LIKE PROTEIN-RELATED"/>
    <property type="match status" value="1"/>
</dbReference>
<dbReference type="Pfam" id="PF08448">
    <property type="entry name" value="PAS_4"/>
    <property type="match status" value="1"/>
</dbReference>
<evidence type="ECO:0000259" key="6">
    <source>
        <dbReference type="PROSITE" id="PS50111"/>
    </source>
</evidence>
<dbReference type="RefSeq" id="WP_085096934.1">
    <property type="nucleotide sequence ID" value="NZ_FWZU01000001.1"/>
</dbReference>
<dbReference type="GO" id="GO:0006935">
    <property type="term" value="P:chemotaxis"/>
    <property type="evidence" value="ECO:0007669"/>
    <property type="project" value="InterPro"/>
</dbReference>
<dbReference type="Pfam" id="PF00015">
    <property type="entry name" value="MCPsignal"/>
    <property type="match status" value="1"/>
</dbReference>
<dbReference type="Proteomes" id="UP000192906">
    <property type="component" value="Unassembled WGS sequence"/>
</dbReference>
<feature type="domain" description="PAC" evidence="7">
    <location>
        <begin position="178"/>
        <end position="230"/>
    </location>
</feature>
<evidence type="ECO:0000256" key="2">
    <source>
        <dbReference type="ARBA" id="ARBA00029447"/>
    </source>
</evidence>
<keyword evidence="5" id="KW-0472">Membrane</keyword>
<dbReference type="PANTHER" id="PTHR32089">
    <property type="entry name" value="METHYL-ACCEPTING CHEMOTAXIS PROTEIN MCPB"/>
    <property type="match status" value="1"/>
</dbReference>
<evidence type="ECO:0000313" key="8">
    <source>
        <dbReference type="EMBL" id="SME88461.1"/>
    </source>
</evidence>
<dbReference type="SUPFAM" id="SSF55785">
    <property type="entry name" value="PYP-like sensor domain (PAS domain)"/>
    <property type="match status" value="1"/>
</dbReference>
<dbReference type="InterPro" id="IPR035965">
    <property type="entry name" value="PAS-like_dom_sf"/>
</dbReference>
<comment type="similarity">
    <text evidence="2">Belongs to the methyl-accepting chemotaxis (MCP) protein family.</text>
</comment>
<keyword evidence="1 3" id="KW-0807">Transducer</keyword>
<reference evidence="9" key="1">
    <citation type="submission" date="2017-04" db="EMBL/GenBank/DDBJ databases">
        <authorList>
            <person name="Varghese N."/>
            <person name="Submissions S."/>
        </authorList>
    </citation>
    <scope>NUCLEOTIDE SEQUENCE [LARGE SCALE GENOMIC DNA]</scope>
    <source>
        <strain evidence="9">K3S</strain>
    </source>
</reference>
<accession>A0A1X7C1S1</accession>
<feature type="compositionally biased region" description="Polar residues" evidence="4">
    <location>
        <begin position="477"/>
        <end position="488"/>
    </location>
</feature>
<evidence type="ECO:0000313" key="9">
    <source>
        <dbReference type="Proteomes" id="UP000192906"/>
    </source>
</evidence>
<gene>
    <name evidence="8" type="ORF">SAMN06295933_0165</name>
</gene>
<dbReference type="Gene3D" id="3.30.450.20">
    <property type="entry name" value="PAS domain"/>
    <property type="match status" value="1"/>
</dbReference>
<dbReference type="PRINTS" id="PR00260">
    <property type="entry name" value="CHEMTRNSDUCR"/>
</dbReference>
<dbReference type="SUPFAM" id="SSF58104">
    <property type="entry name" value="Methyl-accepting chemotaxis protein (MCP) signaling domain"/>
    <property type="match status" value="1"/>
</dbReference>
<dbReference type="STRING" id="1519643.SAMN06295933_0165"/>
<evidence type="ECO:0000256" key="5">
    <source>
        <dbReference type="SAM" id="Phobius"/>
    </source>
</evidence>
<dbReference type="CDD" id="cd11386">
    <property type="entry name" value="MCP_signal"/>
    <property type="match status" value="1"/>
</dbReference>
<proteinExistence type="inferred from homology"/>
<evidence type="ECO:0000259" key="7">
    <source>
        <dbReference type="PROSITE" id="PS50113"/>
    </source>
</evidence>
<sequence length="516" mass="55725">MNMIKKGHLILFIGTGLIILMTALALILDIGNMFCMTGIALVAVIVMLSVAFILQKQIIYIDSVADFANALADDNKLTSPVEPISDDNILWPAIKNLSEAFLREAGMKKGIIEGLPTPFLLVDTKERTMFTNQACMDMVEINSTPKSQYGKTLSEIFYNDPTRKSAVGQSIQTGKIFKNLEVSITGHKGGVRHVLANVYPLYDINQKCIGGFCLYIDMTDLKEKEAQLSAHNEKVAKSAMHATEISDRLASATEELSAQIEQSSATSTAQRNSTREVSVAIEQMNETVIEVARGAGNAAELADSAKKKALEGENAVGQSTLLISNVYENALHLKNEMHVLGEQVESIGSVINVINDIADQTNLLALNAAIEAARAGEAGRGFAVVADEVRKLAEKTMQATNEVTSAINNIQQSTQKSMTSSEKTALEINENKKLAEISEKILKEIVKLVDQTADNVRSIAAAAEEQSAASDEISSSTEHIANSAEENANSMQESAIAVSDLAKMADELKTIINDMQ</sequence>
<evidence type="ECO:0000256" key="1">
    <source>
        <dbReference type="ARBA" id="ARBA00023224"/>
    </source>
</evidence>
<evidence type="ECO:0000256" key="4">
    <source>
        <dbReference type="SAM" id="MobiDB-lite"/>
    </source>
</evidence>
<feature type="transmembrane region" description="Helical" evidence="5">
    <location>
        <begin position="9"/>
        <end position="28"/>
    </location>
</feature>
<dbReference type="EMBL" id="FWZU01000001">
    <property type="protein sequence ID" value="SME88461.1"/>
    <property type="molecule type" value="Genomic_DNA"/>
</dbReference>
<organism evidence="8 9">
    <name type="scientific">Desulfovibrio gilichinskyi</name>
    <dbReference type="NCBI Taxonomy" id="1519643"/>
    <lineage>
        <taxon>Bacteria</taxon>
        <taxon>Pseudomonadati</taxon>
        <taxon>Thermodesulfobacteriota</taxon>
        <taxon>Desulfovibrionia</taxon>
        <taxon>Desulfovibrionales</taxon>
        <taxon>Desulfovibrionaceae</taxon>
        <taxon>Desulfovibrio</taxon>
    </lineage>
</organism>
<feature type="transmembrane region" description="Helical" evidence="5">
    <location>
        <begin position="34"/>
        <end position="54"/>
    </location>
</feature>
<dbReference type="InterPro" id="IPR004090">
    <property type="entry name" value="Chemotax_Me-accpt_rcpt"/>
</dbReference>
<dbReference type="Gene3D" id="1.10.287.950">
    <property type="entry name" value="Methyl-accepting chemotaxis protein"/>
    <property type="match status" value="1"/>
</dbReference>
<dbReference type="AlphaFoldDB" id="A0A1X7C1S1"/>
<dbReference type="InterPro" id="IPR013656">
    <property type="entry name" value="PAS_4"/>
</dbReference>
<name>A0A1X7C1S1_9BACT</name>
<dbReference type="OrthoDB" id="9816383at2"/>
<dbReference type="PROSITE" id="PS50111">
    <property type="entry name" value="CHEMOTAXIS_TRANSDUC_2"/>
    <property type="match status" value="1"/>
</dbReference>
<protein>
    <submittedName>
        <fullName evidence="8">Methyl-accepting chemotaxis sensory transducer with Pas/Pac sensor</fullName>
    </submittedName>
</protein>
<dbReference type="GO" id="GO:0016020">
    <property type="term" value="C:membrane"/>
    <property type="evidence" value="ECO:0007669"/>
    <property type="project" value="InterPro"/>
</dbReference>
<feature type="region of interest" description="Disordered" evidence="4">
    <location>
        <begin position="468"/>
        <end position="488"/>
    </location>
</feature>
<dbReference type="SMART" id="SM00283">
    <property type="entry name" value="MA"/>
    <property type="match status" value="1"/>
</dbReference>
<dbReference type="InterPro" id="IPR000700">
    <property type="entry name" value="PAS-assoc_C"/>
</dbReference>
<feature type="domain" description="Methyl-accepting transducer" evidence="6">
    <location>
        <begin position="245"/>
        <end position="481"/>
    </location>
</feature>
<dbReference type="PROSITE" id="PS50113">
    <property type="entry name" value="PAC"/>
    <property type="match status" value="1"/>
</dbReference>
<dbReference type="InterPro" id="IPR004089">
    <property type="entry name" value="MCPsignal_dom"/>
</dbReference>
<keyword evidence="5" id="KW-0812">Transmembrane</keyword>
<evidence type="ECO:0000256" key="3">
    <source>
        <dbReference type="PROSITE-ProRule" id="PRU00284"/>
    </source>
</evidence>
<dbReference type="GO" id="GO:0007165">
    <property type="term" value="P:signal transduction"/>
    <property type="evidence" value="ECO:0007669"/>
    <property type="project" value="UniProtKB-KW"/>
</dbReference>